<evidence type="ECO:0000313" key="1">
    <source>
        <dbReference type="EMBL" id="MFD2628810.1"/>
    </source>
</evidence>
<keyword evidence="2" id="KW-1185">Reference proteome</keyword>
<evidence type="ECO:0008006" key="3">
    <source>
        <dbReference type="Google" id="ProtNLM"/>
    </source>
</evidence>
<comment type="caution">
    <text evidence="1">The sequence shown here is derived from an EMBL/GenBank/DDBJ whole genome shotgun (WGS) entry which is preliminary data.</text>
</comment>
<protein>
    <recommendedName>
        <fullName evidence="3">Replication protein</fullName>
    </recommendedName>
</protein>
<reference evidence="2" key="1">
    <citation type="journal article" date="2019" name="Int. J. Syst. Evol. Microbiol.">
        <title>The Global Catalogue of Microorganisms (GCM) 10K type strain sequencing project: providing services to taxonomists for standard genome sequencing and annotation.</title>
        <authorList>
            <consortium name="The Broad Institute Genomics Platform"/>
            <consortium name="The Broad Institute Genome Sequencing Center for Infectious Disease"/>
            <person name="Wu L."/>
            <person name="Ma J."/>
        </authorList>
    </citation>
    <scope>NUCLEOTIDE SEQUENCE [LARGE SCALE GENOMIC DNA]</scope>
    <source>
        <strain evidence="2">TISTR 1858</strain>
    </source>
</reference>
<proteinExistence type="predicted"/>
<dbReference type="Proteomes" id="UP001597451">
    <property type="component" value="Unassembled WGS sequence"/>
</dbReference>
<organism evidence="1 2">
    <name type="scientific">Oceanobacillus kapialis</name>
    <dbReference type="NCBI Taxonomy" id="481353"/>
    <lineage>
        <taxon>Bacteria</taxon>
        <taxon>Bacillati</taxon>
        <taxon>Bacillota</taxon>
        <taxon>Bacilli</taxon>
        <taxon>Bacillales</taxon>
        <taxon>Bacillaceae</taxon>
        <taxon>Oceanobacillus</taxon>
    </lineage>
</organism>
<name>A0ABW5PZW3_9BACI</name>
<gene>
    <name evidence="1" type="ORF">ACFSUN_08420</name>
</gene>
<dbReference type="EMBL" id="JBHUMX010000019">
    <property type="protein sequence ID" value="MFD2628810.1"/>
    <property type="molecule type" value="Genomic_DNA"/>
</dbReference>
<accession>A0ABW5PZW3</accession>
<sequence>MNTWFKVYRDLFESDLWNDVTTFRLFILLIGKASHQDGVKVAGVELKKGQYLRSYRKLADDLSYKEGRGKKQYSIRTIHKAINKLISDGRVSKEETEQGTLFTVVNYAKYQDLTETNKKTGNETENELETFGKRSVNNNKNYKNYSIKESNKRDSRKQVYDDTSIYFQLAVFFFEQIKKNNPDHKEPNFQTWSNDIRKMIELDKRTEEQVQYLMKWVQQDEFEMTNVLSPAKLRKRFDQLVMKVKRDRPPSNVTPIDKKKYNYGF</sequence>
<evidence type="ECO:0000313" key="2">
    <source>
        <dbReference type="Proteomes" id="UP001597451"/>
    </source>
</evidence>
<dbReference type="RefSeq" id="WP_379561557.1">
    <property type="nucleotide sequence ID" value="NZ_JBHUMX010000019.1"/>
</dbReference>